<evidence type="ECO:0000256" key="8">
    <source>
        <dbReference type="ARBA" id="ARBA00048141"/>
    </source>
</evidence>
<dbReference type="AlphaFoldDB" id="A0A8J7Q4C5"/>
<keyword evidence="6 9" id="KW-0418">Kinase</keyword>
<keyword evidence="3 9" id="KW-0028">Amino-acid biosynthesis</keyword>
<evidence type="ECO:0000256" key="9">
    <source>
        <dbReference type="HAMAP-Rule" id="MF_00082"/>
    </source>
</evidence>
<feature type="site" description="Transition state stabilizer" evidence="9">
    <location>
        <position position="7"/>
    </location>
</feature>
<comment type="caution">
    <text evidence="11">The sequence shown here is derived from an EMBL/GenBank/DDBJ whole genome shotgun (WGS) entry which is preliminary data.</text>
</comment>
<evidence type="ECO:0000259" key="10">
    <source>
        <dbReference type="Pfam" id="PF00696"/>
    </source>
</evidence>
<evidence type="ECO:0000256" key="1">
    <source>
        <dbReference type="ARBA" id="ARBA00004828"/>
    </source>
</evidence>
<evidence type="ECO:0000256" key="3">
    <source>
        <dbReference type="ARBA" id="ARBA00022605"/>
    </source>
</evidence>
<dbReference type="GO" id="GO:0042450">
    <property type="term" value="P:L-arginine biosynthetic process via ornithine"/>
    <property type="evidence" value="ECO:0007669"/>
    <property type="project" value="UniProtKB-UniRule"/>
</dbReference>
<keyword evidence="7 9" id="KW-0067">ATP-binding</keyword>
<dbReference type="InterPro" id="IPR004662">
    <property type="entry name" value="AcgluKinase_fam"/>
</dbReference>
<evidence type="ECO:0000256" key="2">
    <source>
        <dbReference type="ARBA" id="ARBA00022571"/>
    </source>
</evidence>
<dbReference type="PIRSF" id="PIRSF000728">
    <property type="entry name" value="NAGK"/>
    <property type="match status" value="1"/>
</dbReference>
<organism evidence="11 12">
    <name type="scientific">Acanthopleuribacter pedis</name>
    <dbReference type="NCBI Taxonomy" id="442870"/>
    <lineage>
        <taxon>Bacteria</taxon>
        <taxon>Pseudomonadati</taxon>
        <taxon>Acidobacteriota</taxon>
        <taxon>Holophagae</taxon>
        <taxon>Acanthopleuribacterales</taxon>
        <taxon>Acanthopleuribacteraceae</taxon>
        <taxon>Acanthopleuribacter</taxon>
    </lineage>
</organism>
<name>A0A8J7Q4C5_9BACT</name>
<evidence type="ECO:0000256" key="5">
    <source>
        <dbReference type="ARBA" id="ARBA00022741"/>
    </source>
</evidence>
<dbReference type="GO" id="GO:0005737">
    <property type="term" value="C:cytoplasm"/>
    <property type="evidence" value="ECO:0007669"/>
    <property type="project" value="UniProtKB-SubCell"/>
</dbReference>
<dbReference type="PANTHER" id="PTHR23342:SF0">
    <property type="entry name" value="N-ACETYLGLUTAMATE SYNTHASE, MITOCHONDRIAL"/>
    <property type="match status" value="1"/>
</dbReference>
<reference evidence="11" key="1">
    <citation type="submission" date="2021-03" db="EMBL/GenBank/DDBJ databases">
        <authorList>
            <person name="Wang G."/>
        </authorList>
    </citation>
    <scope>NUCLEOTIDE SEQUENCE</scope>
    <source>
        <strain evidence="11">KCTC 12899</strain>
    </source>
</reference>
<evidence type="ECO:0000256" key="7">
    <source>
        <dbReference type="ARBA" id="ARBA00022840"/>
    </source>
</evidence>
<sequence length="247" mass="25716">MNIDVFKLGGGESDNQAFLAQLARNLNGHPRPFVIIHGGGREVAQLQNRLGIQPSYVAGLRVTDGETLKMVEMVLVGSVNKRIVRTLFSGGLRAVGLSGADMGLLRATRKTEVKGEPADLGFVGEISGVNSAFLRDLLAQGLVPVIAPVAFGEDGHAYNVNADSVALAVAKALDAYSLTFVTDVPGVRDGSGQWLDQITTDAAQDAIQQGVIRDGMIPKIEAATGGVSAGIARVQIGGIERATVVCG</sequence>
<keyword evidence="9" id="KW-0963">Cytoplasm</keyword>
<dbReference type="Pfam" id="PF00696">
    <property type="entry name" value="AA_kinase"/>
    <property type="match status" value="1"/>
</dbReference>
<comment type="similarity">
    <text evidence="9">Belongs to the acetylglutamate kinase family. ArgB subfamily.</text>
</comment>
<feature type="binding site" evidence="9">
    <location>
        <position position="159"/>
    </location>
    <ligand>
        <name>substrate</name>
    </ligand>
</feature>
<comment type="subcellular location">
    <subcellularLocation>
        <location evidence="9">Cytoplasm</location>
    </subcellularLocation>
</comment>
<evidence type="ECO:0000256" key="6">
    <source>
        <dbReference type="ARBA" id="ARBA00022777"/>
    </source>
</evidence>
<comment type="catalytic activity">
    <reaction evidence="8 9">
        <text>N-acetyl-L-glutamate + ATP = N-acetyl-L-glutamyl 5-phosphate + ADP</text>
        <dbReference type="Rhea" id="RHEA:14629"/>
        <dbReference type="ChEBI" id="CHEBI:30616"/>
        <dbReference type="ChEBI" id="CHEBI:44337"/>
        <dbReference type="ChEBI" id="CHEBI:57936"/>
        <dbReference type="ChEBI" id="CHEBI:456216"/>
        <dbReference type="EC" id="2.7.2.8"/>
    </reaction>
</comment>
<dbReference type="Gene3D" id="3.40.1160.10">
    <property type="entry name" value="Acetylglutamate kinase-like"/>
    <property type="match status" value="1"/>
</dbReference>
<keyword evidence="12" id="KW-1185">Reference proteome</keyword>
<dbReference type="UniPathway" id="UPA00068">
    <property type="reaction ID" value="UER00107"/>
</dbReference>
<dbReference type="SUPFAM" id="SSF53633">
    <property type="entry name" value="Carbamate kinase-like"/>
    <property type="match status" value="1"/>
</dbReference>
<dbReference type="EC" id="2.7.2.8" evidence="9"/>
<dbReference type="HAMAP" id="MF_00082">
    <property type="entry name" value="ArgB"/>
    <property type="match status" value="1"/>
</dbReference>
<evidence type="ECO:0000256" key="4">
    <source>
        <dbReference type="ARBA" id="ARBA00022679"/>
    </source>
</evidence>
<dbReference type="GO" id="GO:0005524">
    <property type="term" value="F:ATP binding"/>
    <property type="evidence" value="ECO:0007669"/>
    <property type="project" value="UniProtKB-UniRule"/>
</dbReference>
<feature type="domain" description="Aspartate/glutamate/uridylate kinase" evidence="10">
    <location>
        <begin position="16"/>
        <end position="225"/>
    </location>
</feature>
<dbReference type="GO" id="GO:0003991">
    <property type="term" value="F:acetylglutamate kinase activity"/>
    <property type="evidence" value="ECO:0007669"/>
    <property type="project" value="UniProtKB-UniRule"/>
</dbReference>
<comment type="pathway">
    <text evidence="1 9">Amino-acid biosynthesis; L-arginine biosynthesis; N(2)-acetyl-L-ornithine from L-glutamate: step 2/4.</text>
</comment>
<feature type="binding site" evidence="9">
    <location>
        <begin position="39"/>
        <end position="40"/>
    </location>
    <ligand>
        <name>substrate</name>
    </ligand>
</feature>
<proteinExistence type="inferred from homology"/>
<dbReference type="InterPro" id="IPR001048">
    <property type="entry name" value="Asp/Glu/Uridylate_kinase"/>
</dbReference>
<comment type="function">
    <text evidence="9">Catalyzes the ATP-dependent phosphorylation of N-acetyl-L-glutamate.</text>
</comment>
<gene>
    <name evidence="9 11" type="primary">argB</name>
    <name evidence="11" type="ORF">J3U88_05115</name>
</gene>
<dbReference type="CDD" id="cd04238">
    <property type="entry name" value="AAK_NAGK-like"/>
    <property type="match status" value="1"/>
</dbReference>
<keyword evidence="2 9" id="KW-0055">Arginine biosynthesis</keyword>
<keyword evidence="5 9" id="KW-0547">Nucleotide-binding</keyword>
<dbReference type="InterPro" id="IPR037528">
    <property type="entry name" value="ArgB"/>
</dbReference>
<feature type="binding site" evidence="9">
    <location>
        <position position="61"/>
    </location>
    <ligand>
        <name>substrate</name>
    </ligand>
</feature>
<evidence type="ECO:0000313" key="11">
    <source>
        <dbReference type="EMBL" id="MBO1317832.1"/>
    </source>
</evidence>
<feature type="site" description="Transition state stabilizer" evidence="9">
    <location>
        <position position="219"/>
    </location>
</feature>
<evidence type="ECO:0000313" key="12">
    <source>
        <dbReference type="Proteomes" id="UP000664417"/>
    </source>
</evidence>
<dbReference type="EMBL" id="JAFREP010000004">
    <property type="protein sequence ID" value="MBO1317832.1"/>
    <property type="molecule type" value="Genomic_DNA"/>
</dbReference>
<dbReference type="NCBIfam" id="TIGR00761">
    <property type="entry name" value="argB"/>
    <property type="match status" value="1"/>
</dbReference>
<protein>
    <recommendedName>
        <fullName evidence="9">Acetylglutamate kinase</fullName>
        <ecNumber evidence="9">2.7.2.8</ecNumber>
    </recommendedName>
    <alternativeName>
        <fullName evidence="9">N-acetyl-L-glutamate 5-phosphotransferase</fullName>
    </alternativeName>
    <alternativeName>
        <fullName evidence="9">NAG kinase</fullName>
        <shortName evidence="9">NAGK</shortName>
    </alternativeName>
</protein>
<accession>A0A8J7Q4C5</accession>
<keyword evidence="4 9" id="KW-0808">Transferase</keyword>
<dbReference type="Proteomes" id="UP000664417">
    <property type="component" value="Unassembled WGS sequence"/>
</dbReference>
<dbReference type="PANTHER" id="PTHR23342">
    <property type="entry name" value="N-ACETYLGLUTAMATE SYNTHASE"/>
    <property type="match status" value="1"/>
</dbReference>
<dbReference type="InterPro" id="IPR036393">
    <property type="entry name" value="AceGlu_kinase-like_sf"/>
</dbReference>
<dbReference type="RefSeq" id="WP_207857302.1">
    <property type="nucleotide sequence ID" value="NZ_JAFREP010000004.1"/>
</dbReference>